<evidence type="ECO:0000313" key="3">
    <source>
        <dbReference type="RefSeq" id="XP_033569058.1"/>
    </source>
</evidence>
<sequence length="530" mass="61031">MSQFQTTNPAEEMNALGFAGLPADILDLLGKEHLDSPDFFNMRLTCRSVQAKTFHAFGKRYFHHVKFMLSPHSLAALEAISKSEFSSFIRHVGIGLERLHTNKDHTFHHLAYSKDKRGWLKKYDQTYEDEVRKQQEMEQNKTNLKILVKVFRTLPNLKTVGVGGPSIKSQAAERIWDTENMQSWGTEHMLRKLGAEDDRADRKREPRYAKDRIYRCKKAPERQTILYDEEKKHRTFGIVFKAFVAAADRGLKLDLYIPEFWTWYSAEEAIPSSLFSLKGSNVEKALSRIGSLTVNLTDVYGDGDEEKQLLDTWIEGLCRQAKSATSIQLCQEFGHSQNLDYFFKPLAEGGYTQLKSLRVSCVEIELQLLLGALRKLSPTIEVIYLSTFNITKAGYDPIIMYDESYGRYDKWGDVYKLLQDLRKLKTLSLAYLTEYRGPIKEETTDDNSEGEAIAALVGPIATAIADDNKKDGYWKYQRAWKDYLVVYGHQKIVDALGRAIKDNEETITQDYWGRRGCKKFRAVRVRKLRS</sequence>
<keyword evidence="2" id="KW-1185">Reference proteome</keyword>
<reference evidence="3" key="2">
    <citation type="submission" date="2020-04" db="EMBL/GenBank/DDBJ databases">
        <authorList>
            <consortium name="NCBI Genome Project"/>
        </authorList>
    </citation>
    <scope>NUCLEOTIDE SEQUENCE</scope>
    <source>
        <strain evidence="3">CBS 304.34</strain>
    </source>
</reference>
<organism evidence="1">
    <name type="scientific">Mytilinidion resinicola</name>
    <dbReference type="NCBI Taxonomy" id="574789"/>
    <lineage>
        <taxon>Eukaryota</taxon>
        <taxon>Fungi</taxon>
        <taxon>Dikarya</taxon>
        <taxon>Ascomycota</taxon>
        <taxon>Pezizomycotina</taxon>
        <taxon>Dothideomycetes</taxon>
        <taxon>Pleosporomycetidae</taxon>
        <taxon>Mytilinidiales</taxon>
        <taxon>Mytilinidiaceae</taxon>
        <taxon>Mytilinidion</taxon>
    </lineage>
</organism>
<name>A0A6A6Y265_9PEZI</name>
<reference evidence="3" key="3">
    <citation type="submission" date="2025-04" db="UniProtKB">
        <authorList>
            <consortium name="RefSeq"/>
        </authorList>
    </citation>
    <scope>IDENTIFICATION</scope>
    <source>
        <strain evidence="3">CBS 304.34</strain>
    </source>
</reference>
<dbReference type="EMBL" id="MU003725">
    <property type="protein sequence ID" value="KAF2802094.1"/>
    <property type="molecule type" value="Genomic_DNA"/>
</dbReference>
<dbReference type="RefSeq" id="XP_033569058.1">
    <property type="nucleotide sequence ID" value="XM_033724016.1"/>
</dbReference>
<accession>A0A6A6Y265</accession>
<gene>
    <name evidence="1 3" type="ORF">BDZ99DRAFT_504110</name>
</gene>
<dbReference type="Proteomes" id="UP000504636">
    <property type="component" value="Unplaced"/>
</dbReference>
<dbReference type="GeneID" id="54464909"/>
<dbReference type="OrthoDB" id="5279008at2759"/>
<proteinExistence type="predicted"/>
<dbReference type="AlphaFoldDB" id="A0A6A6Y265"/>
<evidence type="ECO:0000313" key="1">
    <source>
        <dbReference type="EMBL" id="KAF2802094.1"/>
    </source>
</evidence>
<protein>
    <submittedName>
        <fullName evidence="1 3">Uncharacterized protein</fullName>
    </submittedName>
</protein>
<evidence type="ECO:0000313" key="2">
    <source>
        <dbReference type="Proteomes" id="UP000504636"/>
    </source>
</evidence>
<reference evidence="1 3" key="1">
    <citation type="journal article" date="2020" name="Stud. Mycol.">
        <title>101 Dothideomycetes genomes: a test case for predicting lifestyles and emergence of pathogens.</title>
        <authorList>
            <person name="Haridas S."/>
            <person name="Albert R."/>
            <person name="Binder M."/>
            <person name="Bloem J."/>
            <person name="Labutti K."/>
            <person name="Salamov A."/>
            <person name="Andreopoulos B."/>
            <person name="Baker S."/>
            <person name="Barry K."/>
            <person name="Bills G."/>
            <person name="Bluhm B."/>
            <person name="Cannon C."/>
            <person name="Castanera R."/>
            <person name="Culley D."/>
            <person name="Daum C."/>
            <person name="Ezra D."/>
            <person name="Gonzalez J."/>
            <person name="Henrissat B."/>
            <person name="Kuo A."/>
            <person name="Liang C."/>
            <person name="Lipzen A."/>
            <person name="Lutzoni F."/>
            <person name="Magnuson J."/>
            <person name="Mondo S."/>
            <person name="Nolan M."/>
            <person name="Ohm R."/>
            <person name="Pangilinan J."/>
            <person name="Park H.-J."/>
            <person name="Ramirez L."/>
            <person name="Alfaro M."/>
            <person name="Sun H."/>
            <person name="Tritt A."/>
            <person name="Yoshinaga Y."/>
            <person name="Zwiers L.-H."/>
            <person name="Turgeon B."/>
            <person name="Goodwin S."/>
            <person name="Spatafora J."/>
            <person name="Crous P."/>
            <person name="Grigoriev I."/>
        </authorList>
    </citation>
    <scope>NUCLEOTIDE SEQUENCE</scope>
    <source>
        <strain evidence="1 3">CBS 304.34</strain>
    </source>
</reference>